<keyword evidence="2" id="KW-1185">Reference proteome</keyword>
<comment type="caution">
    <text evidence="1">The sequence shown here is derived from an EMBL/GenBank/DDBJ whole genome shotgun (WGS) entry which is preliminary data.</text>
</comment>
<name>A0ACC5XD86_PANGG</name>
<dbReference type="Proteomes" id="UP000829447">
    <property type="component" value="Linkage Group LG18"/>
</dbReference>
<organism evidence="1 2">
    <name type="scientific">Pangasianodon gigas</name>
    <name type="common">Mekong giant catfish</name>
    <name type="synonym">Pangasius gigas</name>
    <dbReference type="NCBI Taxonomy" id="30993"/>
    <lineage>
        <taxon>Eukaryota</taxon>
        <taxon>Metazoa</taxon>
        <taxon>Chordata</taxon>
        <taxon>Craniata</taxon>
        <taxon>Vertebrata</taxon>
        <taxon>Euteleostomi</taxon>
        <taxon>Actinopterygii</taxon>
        <taxon>Neopterygii</taxon>
        <taxon>Teleostei</taxon>
        <taxon>Ostariophysi</taxon>
        <taxon>Siluriformes</taxon>
        <taxon>Pangasiidae</taxon>
        <taxon>Pangasianodon</taxon>
    </lineage>
</organism>
<dbReference type="EMBL" id="CM040471">
    <property type="protein sequence ID" value="MCI4389090.1"/>
    <property type="molecule type" value="Genomic_DNA"/>
</dbReference>
<evidence type="ECO:0000313" key="1">
    <source>
        <dbReference type="EMBL" id="MCI4389090.1"/>
    </source>
</evidence>
<gene>
    <name evidence="1" type="ORF">PGIGA_G00093880</name>
</gene>
<reference evidence="1 2" key="1">
    <citation type="journal article" date="2022" name="bioRxiv">
        <title>An ancient truncated duplication of the anti-Mullerian hormone receptor type 2 gene is a potential conserved master sex determinant in the Pangasiidae catfish family.</title>
        <authorList>
            <person name="Wen M."/>
            <person name="Pan Q."/>
            <person name="Jouanno E."/>
            <person name="Montfort J."/>
            <person name="Zahm M."/>
            <person name="Cabau C."/>
            <person name="Klopp C."/>
            <person name="Iampietro C."/>
            <person name="Roques C."/>
            <person name="Bouchez O."/>
            <person name="Castinel A."/>
            <person name="Donnadieu C."/>
            <person name="Parrinello H."/>
            <person name="Poncet C."/>
            <person name="Belmonte E."/>
            <person name="Gautier V."/>
            <person name="Avarre J.-C."/>
            <person name="Dugue R."/>
            <person name="Gustiano R."/>
            <person name="Ha T.T.T."/>
            <person name="Campet M."/>
            <person name="Sriphairoj K."/>
            <person name="Ribolli J."/>
            <person name="de Almeida F.L."/>
            <person name="Desvignes T."/>
            <person name="Postlethwait J.H."/>
            <person name="Bucao C.F."/>
            <person name="Robinson-Rechavi M."/>
            <person name="Bobe J."/>
            <person name="Herpin A."/>
            <person name="Guiguen Y."/>
        </authorList>
    </citation>
    <scope>NUCLEOTIDE SEQUENCE [LARGE SCALE GENOMIC DNA]</scope>
    <source>
        <strain evidence="1">YG-Dec2019</strain>
    </source>
</reference>
<evidence type="ECO:0000313" key="2">
    <source>
        <dbReference type="Proteomes" id="UP000829447"/>
    </source>
</evidence>
<protein>
    <submittedName>
        <fullName evidence="1">Uncharacterized protein</fullName>
    </submittedName>
</protein>
<sequence length="650" mass="72342">MRFLFRALQAARQLLLQQPGSGLKSPKNNDKHRPLQVPVSVAMMSPQVITPQQMQQILQQQVLSPQQLQALLQQQQAVMLQQQHLQEFYKKQQEQLHLQLLQQQHPSKQAKEQQQQQQHQQQLAAQQLVFQQQLLQMQQLQQQQHLLSMQRQGLLSLPPGPGQSALPAQTLPPAGLSPAELQQLWKDVTSSHTMEDNGLKHSGLDLSTTNSSSTTSSNTSKASPPITHHPISNGQSPAINARRESSLHEETGALHSHSLYGHGVCKWPGCESICEDFGQFLKHLNSEHALDDRSTAQCRVQMQVVQQLEIQLSKERERLQAMMAHLHMRPSEPKPSPKPLNLVSSMTMSKNLPSVSPPNLPQTPTTPTTPITPVSQMPQVPSVLSPASVPSMGAMRRRHSDKYAMPLSSGKYNKHLQRYCTFIFCLDTHSFFPAIMDSKDMQLTLNEIYSWFTRTFAYFRRNAATWKNAVRHNLSLHKCFVRVENVKGAVWTVDEMEYQKRRSQKITGSPTLVKNLPPSLGYGAALNASLQAALAETSLPLLGNTGLMNSSASGLMGASPPGLLSGSPPVLLQSSTHDELNGSLDHLDTNGHSSPAYSPHTHMPPVHVKEEPLNMDDDDCPMSLVTTADHSPELDEERELEEGNLSEDLE</sequence>
<proteinExistence type="predicted"/>
<accession>A0ACC5XD86</accession>